<reference evidence="4" key="1">
    <citation type="submission" date="2014-07" db="EMBL/GenBank/DDBJ databases">
        <title>Genome sequencing of plant-pathogenic Streptomyces species.</title>
        <authorList>
            <person name="Harrison J."/>
            <person name="Sapp M."/>
            <person name="Thwaites R."/>
            <person name="Studholme D.J."/>
        </authorList>
    </citation>
    <scope>NUCLEOTIDE SEQUENCE [LARGE SCALE GENOMIC DNA]</scope>
    <source>
        <strain evidence="4">NCPPB 4445</strain>
    </source>
</reference>
<keyword evidence="2" id="KW-0479">Metal-binding</keyword>
<dbReference type="PROSITE" id="PS00086">
    <property type="entry name" value="CYTOCHROME_P450"/>
    <property type="match status" value="1"/>
</dbReference>
<comment type="similarity">
    <text evidence="1 2">Belongs to the cytochrome P450 family.</text>
</comment>
<dbReference type="SUPFAM" id="SSF48264">
    <property type="entry name" value="Cytochrome P450"/>
    <property type="match status" value="1"/>
</dbReference>
<dbReference type="InterPro" id="IPR002397">
    <property type="entry name" value="Cyt_P450_B"/>
</dbReference>
<dbReference type="PANTHER" id="PTHR46696:SF1">
    <property type="entry name" value="CYTOCHROME P450 YJIB-RELATED"/>
    <property type="match status" value="1"/>
</dbReference>
<sequence>MFDVLARPGQLADPYPFYAWLRAHDPAHRGTDGTVYLSRFADAALLKDSDLRAAAADDDRSYTLRTINRSLIKAVLPRHTHLRRAAAVAFGRSLLARTKVRAEEIAARLAESLARALAADGVADLHAGYSLPFTQRVAAAVFGIPEPDFPLLAPLPSRMFGALPPQTDVADADDASRTLSGYLEEAVRERRFVPGSGFDLLASLQEVLPYDEVVRLCWMLWWGSYTSALAALDLAVLTLVEHPSTAPLLLDSPKTWIEEALRYRSPHIVNSANLTTRRTITVAGTTLAPHTPVRFLLAAMNRDEAVFPRPGTFVPNRTGTPHHIAFGEGIHSCIGAQLARMELSVALTALTTRLPHLALAGPPTWRTHTTQRLCDSLPVTSG</sequence>
<proteinExistence type="inferred from homology"/>
<dbReference type="GO" id="GO:0016705">
    <property type="term" value="F:oxidoreductase activity, acting on paired donors, with incorporation or reduction of molecular oxygen"/>
    <property type="evidence" value="ECO:0007669"/>
    <property type="project" value="InterPro"/>
</dbReference>
<dbReference type="PANTHER" id="PTHR46696">
    <property type="entry name" value="P450, PUTATIVE (EUROFUNG)-RELATED"/>
    <property type="match status" value="1"/>
</dbReference>
<dbReference type="PATRIC" id="fig|42234.21.peg.2152"/>
<evidence type="ECO:0000256" key="1">
    <source>
        <dbReference type="ARBA" id="ARBA00010617"/>
    </source>
</evidence>
<evidence type="ECO:0000313" key="3">
    <source>
        <dbReference type="EMBL" id="KND37320.1"/>
    </source>
</evidence>
<dbReference type="InterPro" id="IPR001128">
    <property type="entry name" value="Cyt_P450"/>
</dbReference>
<keyword evidence="2" id="KW-0408">Iron</keyword>
<organism evidence="3 4">
    <name type="scientific">Streptomyces acidiscabies</name>
    <dbReference type="NCBI Taxonomy" id="42234"/>
    <lineage>
        <taxon>Bacteria</taxon>
        <taxon>Bacillati</taxon>
        <taxon>Actinomycetota</taxon>
        <taxon>Actinomycetes</taxon>
        <taxon>Kitasatosporales</taxon>
        <taxon>Streptomycetaceae</taxon>
        <taxon>Streptomyces</taxon>
    </lineage>
</organism>
<name>A0A0L0KI53_9ACTN</name>
<dbReference type="AlphaFoldDB" id="A0A0L0KI53"/>
<dbReference type="InterPro" id="IPR036396">
    <property type="entry name" value="Cyt_P450_sf"/>
</dbReference>
<keyword evidence="2" id="KW-0349">Heme</keyword>
<dbReference type="InterPro" id="IPR017972">
    <property type="entry name" value="Cyt_P450_CS"/>
</dbReference>
<dbReference type="GO" id="GO:0005506">
    <property type="term" value="F:iron ion binding"/>
    <property type="evidence" value="ECO:0007669"/>
    <property type="project" value="InterPro"/>
</dbReference>
<dbReference type="Gene3D" id="1.10.630.10">
    <property type="entry name" value="Cytochrome P450"/>
    <property type="match status" value="1"/>
</dbReference>
<dbReference type="GO" id="GO:0020037">
    <property type="term" value="F:heme binding"/>
    <property type="evidence" value="ECO:0007669"/>
    <property type="project" value="InterPro"/>
</dbReference>
<accession>A0A0L0KI53</accession>
<keyword evidence="2" id="KW-0503">Monooxygenase</keyword>
<dbReference type="OrthoDB" id="4214169at2"/>
<dbReference type="PRINTS" id="PR00359">
    <property type="entry name" value="BP450"/>
</dbReference>
<evidence type="ECO:0000256" key="2">
    <source>
        <dbReference type="RuleBase" id="RU000461"/>
    </source>
</evidence>
<dbReference type="GO" id="GO:0004497">
    <property type="term" value="F:monooxygenase activity"/>
    <property type="evidence" value="ECO:0007669"/>
    <property type="project" value="UniProtKB-KW"/>
</dbReference>
<comment type="caution">
    <text evidence="3">The sequence shown here is derived from an EMBL/GenBank/DDBJ whole genome shotgun (WGS) entry which is preliminary data.</text>
</comment>
<evidence type="ECO:0000313" key="4">
    <source>
        <dbReference type="Proteomes" id="UP000037151"/>
    </source>
</evidence>
<dbReference type="EMBL" id="JPPY01000068">
    <property type="protein sequence ID" value="KND37320.1"/>
    <property type="molecule type" value="Genomic_DNA"/>
</dbReference>
<protein>
    <submittedName>
        <fullName evidence="3">Cytochrome P450</fullName>
    </submittedName>
</protein>
<keyword evidence="2" id="KW-0560">Oxidoreductase</keyword>
<dbReference type="Pfam" id="PF00067">
    <property type="entry name" value="p450"/>
    <property type="match status" value="1"/>
</dbReference>
<dbReference type="Proteomes" id="UP000037151">
    <property type="component" value="Unassembled WGS sequence"/>
</dbReference>
<gene>
    <name evidence="3" type="ORF">IQ63_10425</name>
</gene>